<organism evidence="1 2">
    <name type="scientific">Chlamydomonas schloesseri</name>
    <dbReference type="NCBI Taxonomy" id="2026947"/>
    <lineage>
        <taxon>Eukaryota</taxon>
        <taxon>Viridiplantae</taxon>
        <taxon>Chlorophyta</taxon>
        <taxon>core chlorophytes</taxon>
        <taxon>Chlorophyceae</taxon>
        <taxon>CS clade</taxon>
        <taxon>Chlamydomonadales</taxon>
        <taxon>Chlamydomonadaceae</taxon>
        <taxon>Chlamydomonas</taxon>
    </lineage>
</organism>
<reference evidence="1" key="1">
    <citation type="journal article" date="2020" name="bioRxiv">
        <title>Comparative genomics of Chlamydomonas.</title>
        <authorList>
            <person name="Craig R.J."/>
            <person name="Hasan A.R."/>
            <person name="Ness R.W."/>
            <person name="Keightley P.D."/>
        </authorList>
    </citation>
    <scope>NUCLEOTIDE SEQUENCE</scope>
    <source>
        <strain evidence="1">CCAP 11/173</strain>
    </source>
</reference>
<dbReference type="Proteomes" id="UP000613740">
    <property type="component" value="Unassembled WGS sequence"/>
</dbReference>
<dbReference type="EMBL" id="JAEHOD010000422">
    <property type="protein sequence ID" value="KAG2421988.1"/>
    <property type="molecule type" value="Genomic_DNA"/>
</dbReference>
<dbReference type="AlphaFoldDB" id="A0A835S762"/>
<dbReference type="OrthoDB" id="10549150at2759"/>
<keyword evidence="2" id="KW-1185">Reference proteome</keyword>
<comment type="caution">
    <text evidence="1">The sequence shown here is derived from an EMBL/GenBank/DDBJ whole genome shotgun (WGS) entry which is preliminary data.</text>
</comment>
<protein>
    <submittedName>
        <fullName evidence="1">Uncharacterized protein</fullName>
    </submittedName>
</protein>
<proteinExistence type="predicted"/>
<name>A0A835S762_9CHLO</name>
<gene>
    <name evidence="1" type="ORF">HYH02_015552</name>
</gene>
<sequence length="197" mass="20237">IAQHFCLPSVACLVDANYGLPSLALAGFLSVPCTTDETGGDLADGRGCPVLLSGSVSVTCRTATRSPWARAIGNWVGKVTYLPDSCAGTTGSSSPSPSPSDGGGAPAGCGGGTYIVKSSDITNGWYGIAPTQYPCSTLVLTRTANTFAVGEGIGNWVGKVTYLPDFLRRRGSPLAISAGSVMEGQWSKRMLRAHTSD</sequence>
<accession>A0A835S762</accession>
<evidence type="ECO:0000313" key="2">
    <source>
        <dbReference type="Proteomes" id="UP000613740"/>
    </source>
</evidence>
<feature type="non-terminal residue" evidence="1">
    <location>
        <position position="1"/>
    </location>
</feature>
<evidence type="ECO:0000313" key="1">
    <source>
        <dbReference type="EMBL" id="KAG2421988.1"/>
    </source>
</evidence>